<comment type="catalytic activity">
    <reaction evidence="1">
        <text>N-terminal L-alanyl-[ribosomal protein bS18] + acetyl-CoA = N-terminal N(alpha)-acetyl-L-alanyl-[ribosomal protein bS18] + CoA + H(+)</text>
        <dbReference type="Rhea" id="RHEA:43756"/>
        <dbReference type="Rhea" id="RHEA-COMP:10676"/>
        <dbReference type="Rhea" id="RHEA-COMP:10677"/>
        <dbReference type="ChEBI" id="CHEBI:15378"/>
        <dbReference type="ChEBI" id="CHEBI:57287"/>
        <dbReference type="ChEBI" id="CHEBI:57288"/>
        <dbReference type="ChEBI" id="CHEBI:64718"/>
        <dbReference type="ChEBI" id="CHEBI:83683"/>
        <dbReference type="EC" id="2.3.1.266"/>
    </reaction>
</comment>
<evidence type="ECO:0000313" key="5">
    <source>
        <dbReference type="Proteomes" id="UP001154255"/>
    </source>
</evidence>
<dbReference type="CDD" id="cd04301">
    <property type="entry name" value="NAT_SF"/>
    <property type="match status" value="1"/>
</dbReference>
<comment type="similarity">
    <text evidence="1">Belongs to the acetyltransferase family. RimI subfamily.</text>
</comment>
<protein>
    <recommendedName>
        <fullName evidence="1">[Ribosomal protein bS18]-alanine N-acetyltransferase</fullName>
        <ecNumber evidence="1">2.3.1.266</ecNumber>
    </recommendedName>
</protein>
<dbReference type="PANTHER" id="PTHR47542:SF2">
    <property type="entry name" value="ACYL-COA N-ACYLTRANSFERASES (NAT) SUPERFAMILY PROTEIN"/>
    <property type="match status" value="1"/>
</dbReference>
<evidence type="ECO:0000256" key="1">
    <source>
        <dbReference type="RuleBase" id="RU363094"/>
    </source>
</evidence>
<gene>
    <name evidence="3" type="ORF">R53529_LOCUS1710</name>
    <name evidence="4" type="ORF">R53530_LOCUS1876</name>
</gene>
<dbReference type="PROSITE" id="PS51186">
    <property type="entry name" value="GNAT"/>
    <property type="match status" value="1"/>
</dbReference>
<dbReference type="NCBIfam" id="TIGR01575">
    <property type="entry name" value="rimI"/>
    <property type="match status" value="1"/>
</dbReference>
<comment type="subcellular location">
    <subcellularLocation>
        <location evidence="1">Cytoplasm</location>
    </subcellularLocation>
</comment>
<dbReference type="GO" id="GO:0005840">
    <property type="term" value="C:ribosome"/>
    <property type="evidence" value="ECO:0007669"/>
    <property type="project" value="UniProtKB-KW"/>
</dbReference>
<dbReference type="EC" id="2.3.1.266" evidence="1"/>
<dbReference type="AlphaFoldDB" id="A0A9W4TR31"/>
<keyword evidence="4" id="KW-0689">Ribosomal protein</keyword>
<dbReference type="Pfam" id="PF00583">
    <property type="entry name" value="Acetyltransf_1"/>
    <property type="match status" value="1"/>
</dbReference>
<evidence type="ECO:0000313" key="3">
    <source>
        <dbReference type="EMBL" id="CAI3951149.1"/>
    </source>
</evidence>
<dbReference type="GO" id="GO:0005737">
    <property type="term" value="C:cytoplasm"/>
    <property type="evidence" value="ECO:0007669"/>
    <property type="project" value="UniProtKB-SubCell"/>
</dbReference>
<comment type="function">
    <text evidence="1">Acetylates the N-terminal alanine of ribosomal protein bS18.</text>
</comment>
<evidence type="ECO:0000313" key="4">
    <source>
        <dbReference type="EMBL" id="CAI3951861.1"/>
    </source>
</evidence>
<feature type="domain" description="N-acetyltransferase" evidence="2">
    <location>
        <begin position="1"/>
        <end position="149"/>
    </location>
</feature>
<keyword evidence="1" id="KW-0963">Cytoplasm</keyword>
<sequence>MAIEFLSHIGEELAVELSLIHMAAFPEKQGWKGKDIHELLEISFHHLVVDYDASNQVNGFLLYSLILDEAEILTFCVDPVKQHQGVGTTLLNVFFTKMREKQVKIVLLDVAENNLAAVNLYYRLGFSLNGRRSNYYENKIDALLMSLSL</sequence>
<dbReference type="RefSeq" id="WP_271790142.1">
    <property type="nucleotide sequence ID" value="NZ_CAMXCJ010000005.1"/>
</dbReference>
<comment type="caution">
    <text evidence="4">The sequence shown here is derived from an EMBL/GenBank/DDBJ whole genome shotgun (WGS) entry which is preliminary data.</text>
</comment>
<dbReference type="InterPro" id="IPR006464">
    <property type="entry name" value="AcTrfase_RimI/Ard1"/>
</dbReference>
<reference evidence="4" key="1">
    <citation type="submission" date="2022-10" db="EMBL/GenBank/DDBJ databases">
        <authorList>
            <person name="Botero Cardona J."/>
        </authorList>
    </citation>
    <scope>NUCLEOTIDE SEQUENCE</scope>
    <source>
        <strain evidence="4">LMG 31819</strain>
        <strain evidence="3">R-53529</strain>
    </source>
</reference>
<keyword evidence="4" id="KW-0687">Ribonucleoprotein</keyword>
<dbReference type="EMBL" id="CAMXCS010000004">
    <property type="protein sequence ID" value="CAI3951149.1"/>
    <property type="molecule type" value="Genomic_DNA"/>
</dbReference>
<dbReference type="PANTHER" id="PTHR47542">
    <property type="entry name" value="ACYL-COA N-ACYLTRANSFERASES (NAT) SUPERFAMILY PROTEIN"/>
    <property type="match status" value="1"/>
</dbReference>
<evidence type="ECO:0000259" key="2">
    <source>
        <dbReference type="PROSITE" id="PS51186"/>
    </source>
</evidence>
<proteinExistence type="inferred from homology"/>
<dbReference type="Proteomes" id="UP001154259">
    <property type="component" value="Unassembled WGS sequence"/>
</dbReference>
<keyword evidence="6" id="KW-1185">Reference proteome</keyword>
<dbReference type="Gene3D" id="3.40.630.30">
    <property type="match status" value="1"/>
</dbReference>
<dbReference type="InterPro" id="IPR016181">
    <property type="entry name" value="Acyl_CoA_acyltransferase"/>
</dbReference>
<dbReference type="GO" id="GO:0008999">
    <property type="term" value="F:protein-N-terminal-alanine acetyltransferase activity"/>
    <property type="evidence" value="ECO:0007669"/>
    <property type="project" value="UniProtKB-EC"/>
</dbReference>
<dbReference type="InterPro" id="IPR000182">
    <property type="entry name" value="GNAT_dom"/>
</dbReference>
<accession>A0A9W4TR31</accession>
<evidence type="ECO:0000313" key="6">
    <source>
        <dbReference type="Proteomes" id="UP001154259"/>
    </source>
</evidence>
<dbReference type="Proteomes" id="UP001154255">
    <property type="component" value="Unassembled WGS sequence"/>
</dbReference>
<organism evidence="4 5">
    <name type="scientific">Commensalibacter communis</name>
    <dbReference type="NCBI Taxonomy" id="2972786"/>
    <lineage>
        <taxon>Bacteria</taxon>
        <taxon>Pseudomonadati</taxon>
        <taxon>Pseudomonadota</taxon>
        <taxon>Alphaproteobacteria</taxon>
        <taxon>Acetobacterales</taxon>
        <taxon>Acetobacteraceae</taxon>
    </lineage>
</organism>
<name>A0A9W4TR31_9PROT</name>
<dbReference type="EMBL" id="CAMXCM010000006">
    <property type="protein sequence ID" value="CAI3951861.1"/>
    <property type="molecule type" value="Genomic_DNA"/>
</dbReference>
<dbReference type="SUPFAM" id="SSF55729">
    <property type="entry name" value="Acyl-CoA N-acyltransferases (Nat)"/>
    <property type="match status" value="1"/>
</dbReference>